<comment type="caution">
    <text evidence="7">The sequence shown here is derived from an EMBL/GenBank/DDBJ whole genome shotgun (WGS) entry which is preliminary data.</text>
</comment>
<dbReference type="AlphaFoldDB" id="A0A423Y4S9"/>
<evidence type="ECO:0000256" key="1">
    <source>
        <dbReference type="ARBA" id="ARBA00004561"/>
    </source>
</evidence>
<dbReference type="EMBL" id="PQJL01000001">
    <property type="protein sequence ID" value="ROW64866.1"/>
    <property type="molecule type" value="Genomic_DNA"/>
</dbReference>
<name>A0A423Y4S9_9ENTR</name>
<dbReference type="InterPro" id="IPR036937">
    <property type="entry name" value="Adhesion_dom_fimbrial_sf"/>
</dbReference>
<comment type="subcellular location">
    <subcellularLocation>
        <location evidence="1">Fimbrium</location>
    </subcellularLocation>
</comment>
<dbReference type="InterPro" id="IPR000259">
    <property type="entry name" value="Adhesion_dom_fimbrial"/>
</dbReference>
<dbReference type="Gene3D" id="2.60.40.1090">
    <property type="entry name" value="Fimbrial-type adhesion domain"/>
    <property type="match status" value="1"/>
</dbReference>
<evidence type="ECO:0000313" key="8">
    <source>
        <dbReference type="Proteomes" id="UP000285793"/>
    </source>
</evidence>
<comment type="similarity">
    <text evidence="2">Belongs to the fimbrial protein family.</text>
</comment>
<proteinExistence type="inferred from homology"/>
<feature type="domain" description="Fimbrial-type adhesion" evidence="6">
    <location>
        <begin position="192"/>
        <end position="328"/>
    </location>
</feature>
<sequence>MKNLIFIVALFSITIVKAQACAPDLSDGVGPTTLSIPSQTIRIDADAQASTAVPIYSYDSSLQSSQIDYVNCLNGTPFGKSPYNLGPQDTSTRIYPTSVPGIGIKLRWNNGSAFGDFPSENTMKFQTPTGRFIYSAGSYFRIELYKTLPRISLNNPNGDILLPAGDIAYNWVLVNNISNYAQKLNIGQIMVVSTPACTFNNNKVVDFGLVTSADLAAGGIEKDLTFDITCQSDYGNYSATAAISTNTPSADKQYIKVKDSAGNSDTLGIEIKDSQGKKMLLDGSTSELLANATAGTPATFHWKAHLKPTAGVQHPANGDFTAQAEIILQTK</sequence>
<reference evidence="7 8" key="1">
    <citation type="journal article" date="2018" name="Front. Microbiol.">
        <title>An Investigation of an Acute Gastroenteritis Outbreak: Cronobacter sakazakii, a Potential Cause of Food-Borne Illness.</title>
        <authorList>
            <person name="Yong W."/>
            <person name="Guo B."/>
            <person name="Shi X."/>
            <person name="Cheng T."/>
            <person name="Chen M."/>
            <person name="Jiang X."/>
            <person name="Ye Y."/>
            <person name="Wang J."/>
            <person name="Xie G."/>
            <person name="Ding J."/>
        </authorList>
    </citation>
    <scope>NUCLEOTIDE SEQUENCE [LARGE SCALE GENOMIC DNA]</scope>
    <source>
        <strain evidence="7 8">S1</strain>
    </source>
</reference>
<dbReference type="Pfam" id="PF00419">
    <property type="entry name" value="Fimbrial"/>
    <property type="match status" value="1"/>
</dbReference>
<dbReference type="GO" id="GO:0009289">
    <property type="term" value="C:pilus"/>
    <property type="evidence" value="ECO:0007669"/>
    <property type="project" value="UniProtKB-SubCell"/>
</dbReference>
<organism evidence="7 8">
    <name type="scientific">Cronobacter malonaticus</name>
    <dbReference type="NCBI Taxonomy" id="413503"/>
    <lineage>
        <taxon>Bacteria</taxon>
        <taxon>Pseudomonadati</taxon>
        <taxon>Pseudomonadota</taxon>
        <taxon>Gammaproteobacteria</taxon>
        <taxon>Enterobacterales</taxon>
        <taxon>Enterobacteriaceae</taxon>
        <taxon>Cronobacter</taxon>
    </lineage>
</organism>
<evidence type="ECO:0000256" key="5">
    <source>
        <dbReference type="SAM" id="SignalP"/>
    </source>
</evidence>
<evidence type="ECO:0000256" key="4">
    <source>
        <dbReference type="ARBA" id="ARBA00023263"/>
    </source>
</evidence>
<protein>
    <submittedName>
        <fullName evidence="7">Fimbrial protein</fullName>
    </submittedName>
</protein>
<evidence type="ECO:0000313" key="7">
    <source>
        <dbReference type="EMBL" id="ROW64866.1"/>
    </source>
</evidence>
<dbReference type="SUPFAM" id="SSF49401">
    <property type="entry name" value="Bacterial adhesins"/>
    <property type="match status" value="1"/>
</dbReference>
<evidence type="ECO:0000256" key="3">
    <source>
        <dbReference type="ARBA" id="ARBA00022729"/>
    </source>
</evidence>
<keyword evidence="3 5" id="KW-0732">Signal</keyword>
<dbReference type="Gene3D" id="2.60.40.3310">
    <property type="match status" value="1"/>
</dbReference>
<dbReference type="PANTHER" id="PTHR33420:SF3">
    <property type="entry name" value="FIMBRIAL SUBUNIT ELFA"/>
    <property type="match status" value="1"/>
</dbReference>
<feature type="signal peptide" evidence="5">
    <location>
        <begin position="1"/>
        <end position="18"/>
    </location>
</feature>
<accession>A0A423Y4S9</accession>
<keyword evidence="4" id="KW-0281">Fimbrium</keyword>
<dbReference type="InterPro" id="IPR050263">
    <property type="entry name" value="Bact_Fimbrial_Adh_Pro"/>
</dbReference>
<evidence type="ECO:0000259" key="6">
    <source>
        <dbReference type="Pfam" id="PF00419"/>
    </source>
</evidence>
<dbReference type="RefSeq" id="WP_032973203.1">
    <property type="nucleotide sequence ID" value="NZ_CP136596.1"/>
</dbReference>
<dbReference type="InterPro" id="IPR008966">
    <property type="entry name" value="Adhesion_dom_sf"/>
</dbReference>
<dbReference type="GO" id="GO:0043709">
    <property type="term" value="P:cell adhesion involved in single-species biofilm formation"/>
    <property type="evidence" value="ECO:0007669"/>
    <property type="project" value="TreeGrafter"/>
</dbReference>
<gene>
    <name evidence="7" type="ORF">C3E80_01450</name>
</gene>
<evidence type="ECO:0000256" key="2">
    <source>
        <dbReference type="ARBA" id="ARBA00006671"/>
    </source>
</evidence>
<dbReference type="Proteomes" id="UP000285793">
    <property type="component" value="Unassembled WGS sequence"/>
</dbReference>
<feature type="chain" id="PRO_5019050754" evidence="5">
    <location>
        <begin position="19"/>
        <end position="331"/>
    </location>
</feature>
<dbReference type="PANTHER" id="PTHR33420">
    <property type="entry name" value="FIMBRIAL SUBUNIT ELFA-RELATED"/>
    <property type="match status" value="1"/>
</dbReference>